<dbReference type="Proteomes" id="UP001187192">
    <property type="component" value="Unassembled WGS sequence"/>
</dbReference>
<accession>A0AA88JBE8</accession>
<reference evidence="2" key="1">
    <citation type="submission" date="2023-07" db="EMBL/GenBank/DDBJ databases">
        <title>draft genome sequence of fig (Ficus carica).</title>
        <authorList>
            <person name="Takahashi T."/>
            <person name="Nishimura K."/>
        </authorList>
    </citation>
    <scope>NUCLEOTIDE SEQUENCE</scope>
</reference>
<dbReference type="EMBL" id="BTGU01000480">
    <property type="protein sequence ID" value="GMN67640.1"/>
    <property type="molecule type" value="Genomic_DNA"/>
</dbReference>
<dbReference type="AlphaFoldDB" id="A0AA88JBE8"/>
<keyword evidence="3" id="KW-1185">Reference proteome</keyword>
<evidence type="ECO:0000313" key="3">
    <source>
        <dbReference type="Proteomes" id="UP001187192"/>
    </source>
</evidence>
<protein>
    <submittedName>
        <fullName evidence="2">Uncharacterized protein</fullName>
    </submittedName>
</protein>
<gene>
    <name evidence="2" type="ORF">TIFTF001_036699</name>
</gene>
<evidence type="ECO:0000313" key="2">
    <source>
        <dbReference type="EMBL" id="GMN67640.1"/>
    </source>
</evidence>
<name>A0AA88JBE8_FICCA</name>
<keyword evidence="1" id="KW-0175">Coiled coil</keyword>
<sequence length="200" mass="22032">MCWPALHALKCQASLARMLAHQSYKLEGVGSSRLGHEVLLPQVAGHGVALAKHELAMCASLGLPRSKAKRVAHPSYKHEVSLPHVAGFDNAGIREPVLQGGPILPEEIIPAVPVQEIPSQEKEADANDIEMDPADFLADPEVNPEDPLVIIIASDDEEDIEEEQKELEEQVEDPEEILFNDDEWDVDSDIFSDVMTEYLV</sequence>
<organism evidence="2 3">
    <name type="scientific">Ficus carica</name>
    <name type="common">Common fig</name>
    <dbReference type="NCBI Taxonomy" id="3494"/>
    <lineage>
        <taxon>Eukaryota</taxon>
        <taxon>Viridiplantae</taxon>
        <taxon>Streptophyta</taxon>
        <taxon>Embryophyta</taxon>
        <taxon>Tracheophyta</taxon>
        <taxon>Spermatophyta</taxon>
        <taxon>Magnoliopsida</taxon>
        <taxon>eudicotyledons</taxon>
        <taxon>Gunneridae</taxon>
        <taxon>Pentapetalae</taxon>
        <taxon>rosids</taxon>
        <taxon>fabids</taxon>
        <taxon>Rosales</taxon>
        <taxon>Moraceae</taxon>
        <taxon>Ficeae</taxon>
        <taxon>Ficus</taxon>
    </lineage>
</organism>
<proteinExistence type="predicted"/>
<evidence type="ECO:0000256" key="1">
    <source>
        <dbReference type="SAM" id="Coils"/>
    </source>
</evidence>
<comment type="caution">
    <text evidence="2">The sequence shown here is derived from an EMBL/GenBank/DDBJ whole genome shotgun (WGS) entry which is preliminary data.</text>
</comment>
<feature type="coiled-coil region" evidence="1">
    <location>
        <begin position="150"/>
        <end position="177"/>
    </location>
</feature>